<name>A0A9N8V7A3_9GLOM</name>
<dbReference type="EMBL" id="CAJVPK010000058">
    <property type="protein sequence ID" value="CAG8439749.1"/>
    <property type="molecule type" value="Genomic_DNA"/>
</dbReference>
<gene>
    <name evidence="1" type="ORF">DEBURN_LOCUS1344</name>
</gene>
<accession>A0A9N8V7A3</accession>
<dbReference type="AlphaFoldDB" id="A0A9N8V7A3"/>
<evidence type="ECO:0000313" key="1">
    <source>
        <dbReference type="EMBL" id="CAG8439749.1"/>
    </source>
</evidence>
<comment type="caution">
    <text evidence="1">The sequence shown here is derived from an EMBL/GenBank/DDBJ whole genome shotgun (WGS) entry which is preliminary data.</text>
</comment>
<reference evidence="1" key="1">
    <citation type="submission" date="2021-06" db="EMBL/GenBank/DDBJ databases">
        <authorList>
            <person name="Kallberg Y."/>
            <person name="Tangrot J."/>
            <person name="Rosling A."/>
        </authorList>
    </citation>
    <scope>NUCLEOTIDE SEQUENCE</scope>
    <source>
        <strain evidence="1">AZ414A</strain>
    </source>
</reference>
<evidence type="ECO:0000313" key="2">
    <source>
        <dbReference type="Proteomes" id="UP000789706"/>
    </source>
</evidence>
<protein>
    <submittedName>
        <fullName evidence="1">6495_t:CDS:1</fullName>
    </submittedName>
</protein>
<proteinExistence type="predicted"/>
<keyword evidence="2" id="KW-1185">Reference proteome</keyword>
<dbReference type="Proteomes" id="UP000789706">
    <property type="component" value="Unassembled WGS sequence"/>
</dbReference>
<dbReference type="OrthoDB" id="2631350at2759"/>
<feature type="non-terminal residue" evidence="1">
    <location>
        <position position="355"/>
    </location>
</feature>
<organism evidence="1 2">
    <name type="scientific">Diversispora eburnea</name>
    <dbReference type="NCBI Taxonomy" id="1213867"/>
    <lineage>
        <taxon>Eukaryota</taxon>
        <taxon>Fungi</taxon>
        <taxon>Fungi incertae sedis</taxon>
        <taxon>Mucoromycota</taxon>
        <taxon>Glomeromycotina</taxon>
        <taxon>Glomeromycetes</taxon>
        <taxon>Diversisporales</taxon>
        <taxon>Diversisporaceae</taxon>
        <taxon>Diversispora</taxon>
    </lineage>
</organism>
<sequence>MATKISTEILIMILRNVQSSRSTQDLYSSLLVNRIWCKVTIPILWELTFGQEYFSNEVKKKSLYIRTYISCMDIQARTLLTQNEFDLSSSPPQATFDYPSFTHKFVINDLDNFVSTYSRQIIGSDQDNSNKDDGDNVFSKSRILFHEMCKLIINRCTFLDYFKVGFPKKFSRNYGDLIGSILDLPDAPKIHMIKCHFSQNLLVFKKRLENLSIEARHIDCDSLLVWAIISQKETLKRKLSPIGQFTSLQKLYIKYFCGLDRSNCLSLASSFTQLSSFHYFQSSHGPEQVIAIFNNNFNELKKFSFDCGEEGFDANGLLWCGRKIGGNKKIIVKRTEQERLFTLSNEYFKVIEECG</sequence>